<evidence type="ECO:0000313" key="1">
    <source>
        <dbReference type="EMBL" id="KAH6628891.1"/>
    </source>
</evidence>
<name>A0ACB7P496_9PEZI</name>
<gene>
    <name evidence="1" type="ORF">F5144DRAFT_328213</name>
</gene>
<accession>A0ACB7P496</accession>
<reference evidence="1 2" key="1">
    <citation type="journal article" date="2021" name="Nat. Commun.">
        <title>Genetic determinants of endophytism in the Arabidopsis root mycobiome.</title>
        <authorList>
            <person name="Mesny F."/>
            <person name="Miyauchi S."/>
            <person name="Thiergart T."/>
            <person name="Pickel B."/>
            <person name="Atanasova L."/>
            <person name="Karlsson M."/>
            <person name="Huettel B."/>
            <person name="Barry K.W."/>
            <person name="Haridas S."/>
            <person name="Chen C."/>
            <person name="Bauer D."/>
            <person name="Andreopoulos W."/>
            <person name="Pangilinan J."/>
            <person name="LaButti K."/>
            <person name="Riley R."/>
            <person name="Lipzen A."/>
            <person name="Clum A."/>
            <person name="Drula E."/>
            <person name="Henrissat B."/>
            <person name="Kohler A."/>
            <person name="Grigoriev I.V."/>
            <person name="Martin F.M."/>
            <person name="Hacquard S."/>
        </authorList>
    </citation>
    <scope>NUCLEOTIDE SEQUENCE [LARGE SCALE GENOMIC DNA]</scope>
    <source>
        <strain evidence="1 2">MPI-SDFR-AT-0079</strain>
    </source>
</reference>
<comment type="caution">
    <text evidence="1">The sequence shown here is derived from an EMBL/GenBank/DDBJ whole genome shotgun (WGS) entry which is preliminary data.</text>
</comment>
<protein>
    <submittedName>
        <fullName evidence="1">Uncharacterized protein</fullName>
    </submittedName>
</protein>
<proteinExistence type="predicted"/>
<organism evidence="1 2">
    <name type="scientific">Chaetomium tenue</name>
    <dbReference type="NCBI Taxonomy" id="1854479"/>
    <lineage>
        <taxon>Eukaryota</taxon>
        <taxon>Fungi</taxon>
        <taxon>Dikarya</taxon>
        <taxon>Ascomycota</taxon>
        <taxon>Pezizomycotina</taxon>
        <taxon>Sordariomycetes</taxon>
        <taxon>Sordariomycetidae</taxon>
        <taxon>Sordariales</taxon>
        <taxon>Chaetomiaceae</taxon>
        <taxon>Chaetomium</taxon>
    </lineage>
</organism>
<sequence>MNTDDSPQTGLPFSSAVMPGLWLPLDGLGQAPESVVEPCIICQWFFPPAAGVLCATKEHFFCSQCLVLYFRSAIESGQPTPPTCCGRPLPVSPESLPKDIYVYFEAVARKWEDVDVVRCSNMKCRAPNSRPFTLRPVRISFSCWACDRLTCWLCRNPGHLSLKICAERPDPADAWRVDGDGSRVFCHHPNWYGHFIDPIDLPFRCHTCNRVVRDGSFWRCGSRGCGMKECQACARRRRWPWEYAASSSSVHPATDHRPASSSHPIR</sequence>
<dbReference type="EMBL" id="JAGIZQ010000005">
    <property type="protein sequence ID" value="KAH6628891.1"/>
    <property type="molecule type" value="Genomic_DNA"/>
</dbReference>
<dbReference type="Proteomes" id="UP000724584">
    <property type="component" value="Unassembled WGS sequence"/>
</dbReference>
<keyword evidence="2" id="KW-1185">Reference proteome</keyword>
<evidence type="ECO:0000313" key="2">
    <source>
        <dbReference type="Proteomes" id="UP000724584"/>
    </source>
</evidence>